<dbReference type="EMBL" id="KZ857426">
    <property type="protein sequence ID" value="RDX46567.1"/>
    <property type="molecule type" value="Genomic_DNA"/>
</dbReference>
<dbReference type="STRING" id="139420.A0A371D203"/>
<evidence type="ECO:0000313" key="1">
    <source>
        <dbReference type="EMBL" id="RDX46567.1"/>
    </source>
</evidence>
<dbReference type="AlphaFoldDB" id="A0A371D203"/>
<dbReference type="Proteomes" id="UP000256964">
    <property type="component" value="Unassembled WGS sequence"/>
</dbReference>
<gene>
    <name evidence="1" type="ORF">OH76DRAFT_1473404</name>
</gene>
<protein>
    <submittedName>
        <fullName evidence="1">Uncharacterized protein</fullName>
    </submittedName>
</protein>
<name>A0A371D203_9APHY</name>
<reference evidence="1 2" key="1">
    <citation type="journal article" date="2018" name="Biotechnol. Biofuels">
        <title>Integrative visual omics of the white-rot fungus Polyporus brumalis exposes the biotechnological potential of its oxidative enzymes for delignifying raw plant biomass.</title>
        <authorList>
            <person name="Miyauchi S."/>
            <person name="Rancon A."/>
            <person name="Drula E."/>
            <person name="Hage H."/>
            <person name="Chaduli D."/>
            <person name="Favel A."/>
            <person name="Grisel S."/>
            <person name="Henrissat B."/>
            <person name="Herpoel-Gimbert I."/>
            <person name="Ruiz-Duenas F.J."/>
            <person name="Chevret D."/>
            <person name="Hainaut M."/>
            <person name="Lin J."/>
            <person name="Wang M."/>
            <person name="Pangilinan J."/>
            <person name="Lipzen A."/>
            <person name="Lesage-Meessen L."/>
            <person name="Navarro D."/>
            <person name="Riley R."/>
            <person name="Grigoriev I.V."/>
            <person name="Zhou S."/>
            <person name="Raouche S."/>
            <person name="Rosso M.N."/>
        </authorList>
    </citation>
    <scope>NUCLEOTIDE SEQUENCE [LARGE SCALE GENOMIC DNA]</scope>
    <source>
        <strain evidence="1 2">BRFM 1820</strain>
    </source>
</reference>
<accession>A0A371D203</accession>
<proteinExistence type="predicted"/>
<sequence>MNSFYSSTERGCRTNRSMINCSSTEVADISARLKHCRHALCCPPCFPQFAARSIIGGKSTRYRQKYLSKSFLSSLPNLATSSTVLWSAAADPSLSSTSGTSSQSLKYVRRLYIVNDIVPRSITPMQFLTSLGPAVTEFVGSASPTPPSVPFPALETLYVYLYKEDQLTSCAEILQRRAEAGYKPRLLFGSNTPGGSSRGVLKSWEQVETMLGDHVGTLIILGEQGYWDAFALRTVLPPACTEVPELGSDPPSVDTMCLWPPWTEGGETSNVLMLH</sequence>
<evidence type="ECO:0000313" key="2">
    <source>
        <dbReference type="Proteomes" id="UP000256964"/>
    </source>
</evidence>
<organism evidence="1 2">
    <name type="scientific">Lentinus brumalis</name>
    <dbReference type="NCBI Taxonomy" id="2498619"/>
    <lineage>
        <taxon>Eukaryota</taxon>
        <taxon>Fungi</taxon>
        <taxon>Dikarya</taxon>
        <taxon>Basidiomycota</taxon>
        <taxon>Agaricomycotina</taxon>
        <taxon>Agaricomycetes</taxon>
        <taxon>Polyporales</taxon>
        <taxon>Polyporaceae</taxon>
        <taxon>Lentinus</taxon>
    </lineage>
</organism>
<keyword evidence="2" id="KW-1185">Reference proteome</keyword>